<organism evidence="1 2">
    <name type="scientific">Ceratitis capitata</name>
    <name type="common">Mediterranean fruit fly</name>
    <name type="synonym">Tephritis capitata</name>
    <dbReference type="NCBI Taxonomy" id="7213"/>
    <lineage>
        <taxon>Eukaryota</taxon>
        <taxon>Metazoa</taxon>
        <taxon>Ecdysozoa</taxon>
        <taxon>Arthropoda</taxon>
        <taxon>Hexapoda</taxon>
        <taxon>Insecta</taxon>
        <taxon>Pterygota</taxon>
        <taxon>Neoptera</taxon>
        <taxon>Endopterygota</taxon>
        <taxon>Diptera</taxon>
        <taxon>Brachycera</taxon>
        <taxon>Muscomorpha</taxon>
        <taxon>Tephritoidea</taxon>
        <taxon>Tephritidae</taxon>
        <taxon>Ceratitis</taxon>
        <taxon>Ceratitis</taxon>
    </lineage>
</organism>
<dbReference type="EMBL" id="CAJHJT010000001">
    <property type="protein sequence ID" value="CAD6992867.1"/>
    <property type="molecule type" value="Genomic_DNA"/>
</dbReference>
<dbReference type="AlphaFoldDB" id="A0A811U4B7"/>
<reference evidence="1" key="1">
    <citation type="submission" date="2020-11" db="EMBL/GenBank/DDBJ databases">
        <authorList>
            <person name="Whitehead M."/>
        </authorList>
    </citation>
    <scope>NUCLEOTIDE SEQUENCE</scope>
    <source>
        <strain evidence="1">EGII</strain>
    </source>
</reference>
<evidence type="ECO:0000313" key="1">
    <source>
        <dbReference type="EMBL" id="CAD6992867.1"/>
    </source>
</evidence>
<accession>A0A811U4B7</accession>
<protein>
    <submittedName>
        <fullName evidence="1">(Mediterranean fruit fly) hypothetical protein</fullName>
    </submittedName>
</protein>
<evidence type="ECO:0000313" key="2">
    <source>
        <dbReference type="Proteomes" id="UP000606786"/>
    </source>
</evidence>
<keyword evidence="2" id="KW-1185">Reference proteome</keyword>
<name>A0A811U4B7_CERCA</name>
<dbReference type="Proteomes" id="UP000606786">
    <property type="component" value="Unassembled WGS sequence"/>
</dbReference>
<sequence length="137" mass="15869">MRDSGGNAWSMFTLQHEDDATRRNANTYTYVWCVQMTMRCRWRLPLTYIYTHIQTHLKEREVRALGIAPRLSATLNNSLSELSNKSASARINGSSVQAQRTPLTTNQQQPLQFTHILYVVHMREDSHIHLAVCLFHL</sequence>
<gene>
    <name evidence="1" type="ORF">CCAP1982_LOCUS1701</name>
</gene>
<comment type="caution">
    <text evidence="1">The sequence shown here is derived from an EMBL/GenBank/DDBJ whole genome shotgun (WGS) entry which is preliminary data.</text>
</comment>
<proteinExistence type="predicted"/>